<keyword evidence="4 5" id="KW-0413">Isomerase</keyword>
<evidence type="ECO:0000256" key="3">
    <source>
        <dbReference type="ARBA" id="ARBA00022955"/>
    </source>
</evidence>
<keyword evidence="3" id="KW-0443">Lipid metabolism</keyword>
<evidence type="ECO:0000256" key="6">
    <source>
        <dbReference type="SAM" id="MobiDB-lite"/>
    </source>
</evidence>
<feature type="region of interest" description="Disordered" evidence="6">
    <location>
        <begin position="57"/>
        <end position="80"/>
    </location>
</feature>
<organism evidence="9 10">
    <name type="scientific">Apiospora rasikravindrae</name>
    <dbReference type="NCBI Taxonomy" id="990691"/>
    <lineage>
        <taxon>Eukaryota</taxon>
        <taxon>Fungi</taxon>
        <taxon>Dikarya</taxon>
        <taxon>Ascomycota</taxon>
        <taxon>Pezizomycotina</taxon>
        <taxon>Sordariomycetes</taxon>
        <taxon>Xylariomycetidae</taxon>
        <taxon>Amphisphaeriales</taxon>
        <taxon>Apiosporaceae</taxon>
        <taxon>Apiospora</taxon>
    </lineage>
</organism>
<evidence type="ECO:0000259" key="8">
    <source>
        <dbReference type="Pfam" id="PF13249"/>
    </source>
</evidence>
<dbReference type="EMBL" id="JAQQWK010000002">
    <property type="protein sequence ID" value="KAK8052308.1"/>
    <property type="molecule type" value="Genomic_DNA"/>
</dbReference>
<evidence type="ECO:0000313" key="9">
    <source>
        <dbReference type="EMBL" id="KAK8052308.1"/>
    </source>
</evidence>
<evidence type="ECO:0000313" key="10">
    <source>
        <dbReference type="Proteomes" id="UP001444661"/>
    </source>
</evidence>
<dbReference type="InterPro" id="IPR008930">
    <property type="entry name" value="Terpenoid_cyclase/PrenylTrfase"/>
</dbReference>
<protein>
    <recommendedName>
        <fullName evidence="5">Terpene cyclase/mutase family member</fullName>
        <ecNumber evidence="5">5.4.99.-</ecNumber>
    </recommendedName>
</protein>
<evidence type="ECO:0000256" key="1">
    <source>
        <dbReference type="ARBA" id="ARBA00009755"/>
    </source>
</evidence>
<gene>
    <name evidence="9" type="ORF">PG993_003693</name>
</gene>
<feature type="domain" description="Squalene cyclase C-terminal" evidence="7">
    <location>
        <begin position="397"/>
        <end position="725"/>
    </location>
</feature>
<dbReference type="NCBIfam" id="TIGR01787">
    <property type="entry name" value="squalene_cyclas"/>
    <property type="match status" value="1"/>
</dbReference>
<comment type="similarity">
    <text evidence="1 5">Belongs to the terpene cyclase/mutase family.</text>
</comment>
<keyword evidence="2" id="KW-0677">Repeat</keyword>
<dbReference type="PANTHER" id="PTHR11764">
    <property type="entry name" value="TERPENE CYCLASE/MUTASE FAMILY MEMBER"/>
    <property type="match status" value="1"/>
</dbReference>
<feature type="non-terminal residue" evidence="9">
    <location>
        <position position="1"/>
    </location>
</feature>
<evidence type="ECO:0000259" key="7">
    <source>
        <dbReference type="Pfam" id="PF13243"/>
    </source>
</evidence>
<evidence type="ECO:0000256" key="5">
    <source>
        <dbReference type="RuleBase" id="RU362003"/>
    </source>
</evidence>
<keyword evidence="3" id="KW-0444">Lipid biosynthesis</keyword>
<dbReference type="EC" id="5.4.99.-" evidence="5"/>
<evidence type="ECO:0000256" key="4">
    <source>
        <dbReference type="ARBA" id="ARBA00023235"/>
    </source>
</evidence>
<dbReference type="Gene3D" id="1.50.10.20">
    <property type="match status" value="2"/>
</dbReference>
<feature type="compositionally biased region" description="Polar residues" evidence="6">
    <location>
        <begin position="57"/>
        <end position="73"/>
    </location>
</feature>
<accession>A0ABR1U2Y8</accession>
<dbReference type="Pfam" id="PF13249">
    <property type="entry name" value="SQHop_cyclase_N"/>
    <property type="match status" value="1"/>
</dbReference>
<dbReference type="CDD" id="cd02892">
    <property type="entry name" value="SQCY_1"/>
    <property type="match status" value="1"/>
</dbReference>
<keyword evidence="3" id="KW-0752">Steroid biosynthesis</keyword>
<dbReference type="InterPro" id="IPR018333">
    <property type="entry name" value="Squalene_cyclase"/>
</dbReference>
<dbReference type="InterPro" id="IPR032697">
    <property type="entry name" value="SQ_cyclase_N"/>
</dbReference>
<evidence type="ECO:0000256" key="2">
    <source>
        <dbReference type="ARBA" id="ARBA00022737"/>
    </source>
</evidence>
<dbReference type="Pfam" id="PF13243">
    <property type="entry name" value="SQHop_cyclase_C"/>
    <property type="match status" value="1"/>
</dbReference>
<dbReference type="SUPFAM" id="SSF48239">
    <property type="entry name" value="Terpenoid cyclases/Protein prenyltransferases"/>
    <property type="match status" value="2"/>
</dbReference>
<dbReference type="PANTHER" id="PTHR11764:SF20">
    <property type="entry name" value="LANOSTEROL SYNTHASE"/>
    <property type="match status" value="1"/>
</dbReference>
<sequence length="745" mass="84737">RTDDTMTKLKVAESTDLTRWRMRTELGDSHWTYLSEADSKESQSDAEKHLLGLPISQASDTKVNGASTTNGASQKDEGSRGLFDDAARKGFSFLTRVQLPEGHWVCDYGGPSFLLPGLIFAMYITETPIPDEWKTEMTRYLAHHANEDGGWGLHLEGKSTVFATGLYYVMLRLLGHDKDHPLLAKARECLLSLGGAAGIQQWGKIWLACLNLYGWEGVNCIPTDLWVLPEWLPFHPWRWWVQCRVVYLPTSYLWSNQCTVPLSPLLKEIREEIYTEPYRSVDFHRARNYTAPSDSLRRISPFLLCCFALIRIWFDIFRPRWFHRLADRRVSQLMRNEERNTGYNCLAPVNKAFQMVAAHFEDGPDSERVRRHREKVEVYMCLGPQGMTCGGTNGVQVWDTAFIVQTAAEAGLAGDPRFRAPLIRALDFLDKSQLRDNLDDPHRQPRKGGWSFSTKSNGYLVSDCAAEGLKAVLMLQKECGYPALIEDSRLLDCVDTLLSMQNADGGYASYELVRGGKYLHHLNPAEIFDKIMVECTYPECTTAVLTALARFQRHFPAYRTRDIKVAIHKAVGFIRSCQRPDGSWYGAWAVCFTYATFFAVQSLEAAGEQYGNSVSVRKACLFLLSKQRDDGGWGEHHSSCDKRRYVQHDVTSQVVNTAWAVMALMHAGYPDPVPVQRGLELIRSRQQPTGEWLQEGIEGVFNQTCLIGYPNYKLYFTVMSLGAYNGWYMSKRKGQNQDVRTYPLF</sequence>
<dbReference type="InterPro" id="IPR002365">
    <property type="entry name" value="Terpene_synthase_CS"/>
</dbReference>
<keyword evidence="10" id="KW-1185">Reference proteome</keyword>
<proteinExistence type="inferred from homology"/>
<dbReference type="SFLD" id="SFLDG01016">
    <property type="entry name" value="Prenyltransferase_Like_2"/>
    <property type="match status" value="1"/>
</dbReference>
<comment type="caution">
    <text evidence="9">The sequence shown here is derived from an EMBL/GenBank/DDBJ whole genome shotgun (WGS) entry which is preliminary data.</text>
</comment>
<name>A0ABR1U2Y8_9PEZI</name>
<feature type="domain" description="Squalene cyclase N-terminal" evidence="8">
    <location>
        <begin position="93"/>
        <end position="376"/>
    </location>
</feature>
<reference evidence="9 10" key="1">
    <citation type="submission" date="2023-01" db="EMBL/GenBank/DDBJ databases">
        <title>Analysis of 21 Apiospora genomes using comparative genomics revels a genus with tremendous synthesis potential of carbohydrate active enzymes and secondary metabolites.</title>
        <authorList>
            <person name="Sorensen T."/>
        </authorList>
    </citation>
    <scope>NUCLEOTIDE SEQUENCE [LARGE SCALE GENOMIC DNA]</scope>
    <source>
        <strain evidence="9 10">CBS 33761</strain>
    </source>
</reference>
<dbReference type="PROSITE" id="PS01074">
    <property type="entry name" value="TERPENE_SYNTHASES"/>
    <property type="match status" value="1"/>
</dbReference>
<dbReference type="InterPro" id="IPR032696">
    <property type="entry name" value="SQ_cyclase_C"/>
</dbReference>
<dbReference type="Proteomes" id="UP001444661">
    <property type="component" value="Unassembled WGS sequence"/>
</dbReference>
<dbReference type="Gene3D" id="6.20.120.20">
    <property type="match status" value="1"/>
</dbReference>